<comment type="caution">
    <text evidence="8">The sequence shown here is derived from an EMBL/GenBank/DDBJ whole genome shotgun (WGS) entry which is preliminary data.</text>
</comment>
<sequence>MLHHLQFWQDGEGAVLEKILVVCIGNICRSPTAENLLRDALVHSKAQVNSAGIAALVDSPIEPTARLVLEEQGHIPRDHKAVQLTRQSIIESDLILVMEKRHLNVVLDIAPEARGKIFLLGKWQDDREIGDPYRQGKPAFVHAYTLIKEAVHAWALRLER</sequence>
<dbReference type="EMBL" id="PDLL01000002">
    <property type="protein sequence ID" value="PYY72532.1"/>
    <property type="molecule type" value="Genomic_DNA"/>
</dbReference>
<dbReference type="EC" id="3.1.3.48" evidence="2"/>
<evidence type="ECO:0000256" key="4">
    <source>
        <dbReference type="ARBA" id="ARBA00022912"/>
    </source>
</evidence>
<feature type="active site" description="Proton donor" evidence="6">
    <location>
        <position position="131"/>
    </location>
</feature>
<dbReference type="Gene3D" id="3.40.50.2300">
    <property type="match status" value="1"/>
</dbReference>
<keyword evidence="4" id="KW-0904">Protein phosphatase</keyword>
<reference evidence="8 9" key="1">
    <citation type="journal article" date="2018" name="Appl. Microbiol. Biotechnol.">
        <title>Characterization of the caprolactam degradation pathway in Pseudomonas jessenii using mass spectrometry-based proteomics.</title>
        <authorList>
            <person name="Otzen M."/>
            <person name="Palacio C."/>
            <person name="Janssen D.B."/>
        </authorList>
    </citation>
    <scope>NUCLEOTIDE SEQUENCE [LARGE SCALE GENOMIC DNA]</scope>
    <source>
        <strain evidence="8 9">GO3</strain>
    </source>
</reference>
<dbReference type="Pfam" id="PF01451">
    <property type="entry name" value="LMWPc"/>
    <property type="match status" value="1"/>
</dbReference>
<comment type="similarity">
    <text evidence="1">Belongs to the low molecular weight phosphotyrosine protein phosphatase family.</text>
</comment>
<accession>A0A2W0EYD7</accession>
<dbReference type="InterPro" id="IPR023485">
    <property type="entry name" value="Ptyr_pPase"/>
</dbReference>
<evidence type="ECO:0000256" key="6">
    <source>
        <dbReference type="PIRSR" id="PIRSR617867-1"/>
    </source>
</evidence>
<evidence type="ECO:0000313" key="8">
    <source>
        <dbReference type="EMBL" id="PYY72532.1"/>
    </source>
</evidence>
<dbReference type="OrthoDB" id="9784339at2"/>
<evidence type="ECO:0000256" key="3">
    <source>
        <dbReference type="ARBA" id="ARBA00022801"/>
    </source>
</evidence>
<protein>
    <recommendedName>
        <fullName evidence="2">protein-tyrosine-phosphatase</fullName>
        <ecNumber evidence="2">3.1.3.48</ecNumber>
    </recommendedName>
</protein>
<evidence type="ECO:0000256" key="5">
    <source>
        <dbReference type="ARBA" id="ARBA00051722"/>
    </source>
</evidence>
<dbReference type="SMART" id="SM00226">
    <property type="entry name" value="LMWPc"/>
    <property type="match status" value="1"/>
</dbReference>
<organism evidence="8 9">
    <name type="scientific">Pseudomonas jessenii</name>
    <dbReference type="NCBI Taxonomy" id="77298"/>
    <lineage>
        <taxon>Bacteria</taxon>
        <taxon>Pseudomonadati</taxon>
        <taxon>Pseudomonadota</taxon>
        <taxon>Gammaproteobacteria</taxon>
        <taxon>Pseudomonadales</taxon>
        <taxon>Pseudomonadaceae</taxon>
        <taxon>Pseudomonas</taxon>
    </lineage>
</organism>
<feature type="active site" evidence="6">
    <location>
        <position position="29"/>
    </location>
</feature>
<evidence type="ECO:0000256" key="2">
    <source>
        <dbReference type="ARBA" id="ARBA00013064"/>
    </source>
</evidence>
<evidence type="ECO:0000256" key="1">
    <source>
        <dbReference type="ARBA" id="ARBA00011063"/>
    </source>
</evidence>
<dbReference type="SUPFAM" id="SSF52788">
    <property type="entry name" value="Phosphotyrosine protein phosphatases I"/>
    <property type="match status" value="1"/>
</dbReference>
<name>A0A2W0EYD7_PSEJE</name>
<proteinExistence type="inferred from homology"/>
<feature type="domain" description="Phosphotyrosine protein phosphatase I" evidence="7">
    <location>
        <begin position="17"/>
        <end position="157"/>
    </location>
</feature>
<dbReference type="InterPro" id="IPR017867">
    <property type="entry name" value="Tyr_phospatase_low_mol_wt"/>
</dbReference>
<dbReference type="AlphaFoldDB" id="A0A2W0EYD7"/>
<comment type="catalytic activity">
    <reaction evidence="5">
        <text>O-phospho-L-tyrosyl-[protein] + H2O = L-tyrosyl-[protein] + phosphate</text>
        <dbReference type="Rhea" id="RHEA:10684"/>
        <dbReference type="Rhea" id="RHEA-COMP:10136"/>
        <dbReference type="Rhea" id="RHEA-COMP:20101"/>
        <dbReference type="ChEBI" id="CHEBI:15377"/>
        <dbReference type="ChEBI" id="CHEBI:43474"/>
        <dbReference type="ChEBI" id="CHEBI:46858"/>
        <dbReference type="ChEBI" id="CHEBI:61978"/>
        <dbReference type="EC" id="3.1.3.48"/>
    </reaction>
</comment>
<evidence type="ECO:0000313" key="9">
    <source>
        <dbReference type="Proteomes" id="UP000247437"/>
    </source>
</evidence>
<feature type="active site" description="Nucleophile" evidence="6">
    <location>
        <position position="23"/>
    </location>
</feature>
<dbReference type="CDD" id="cd16343">
    <property type="entry name" value="LMWPTP"/>
    <property type="match status" value="1"/>
</dbReference>
<dbReference type="GO" id="GO:0004725">
    <property type="term" value="F:protein tyrosine phosphatase activity"/>
    <property type="evidence" value="ECO:0007669"/>
    <property type="project" value="UniProtKB-EC"/>
</dbReference>
<dbReference type="PANTHER" id="PTHR11717">
    <property type="entry name" value="LOW MOLECULAR WEIGHT PROTEIN TYROSINE PHOSPHATASE"/>
    <property type="match status" value="1"/>
</dbReference>
<gene>
    <name evidence="8" type="ORF">CRX42_00405</name>
</gene>
<dbReference type="Proteomes" id="UP000247437">
    <property type="component" value="Unassembled WGS sequence"/>
</dbReference>
<dbReference type="InterPro" id="IPR050438">
    <property type="entry name" value="LMW_PTPase"/>
</dbReference>
<dbReference type="InterPro" id="IPR036196">
    <property type="entry name" value="Ptyr_pPase_sf"/>
</dbReference>
<dbReference type="PANTHER" id="PTHR11717:SF31">
    <property type="entry name" value="LOW MOLECULAR WEIGHT PROTEIN-TYROSINE-PHOSPHATASE ETP-RELATED"/>
    <property type="match status" value="1"/>
</dbReference>
<evidence type="ECO:0000259" key="7">
    <source>
        <dbReference type="SMART" id="SM00226"/>
    </source>
</evidence>
<keyword evidence="3" id="KW-0378">Hydrolase</keyword>
<dbReference type="PRINTS" id="PR00719">
    <property type="entry name" value="LMWPTPASE"/>
</dbReference>